<dbReference type="EMBL" id="BGPR01000312">
    <property type="protein sequence ID" value="GBM12350.1"/>
    <property type="molecule type" value="Genomic_DNA"/>
</dbReference>
<accession>A0A4Y2D6J9</accession>
<sequence>MPLELAPLLQTSAPHQLPRPSFWTLNPMGELVGTTQAGGYLATTFDLKCNRPHTRPLNTDLQWNWVSSMEPFGPGAETLPLDYVSNFFF</sequence>
<proteinExistence type="predicted"/>
<evidence type="ECO:0000313" key="2">
    <source>
        <dbReference type="Proteomes" id="UP000499080"/>
    </source>
</evidence>
<evidence type="ECO:0000313" key="1">
    <source>
        <dbReference type="EMBL" id="GBM12350.1"/>
    </source>
</evidence>
<gene>
    <name evidence="1" type="ORF">AVEN_116788_1</name>
</gene>
<comment type="caution">
    <text evidence="1">The sequence shown here is derived from an EMBL/GenBank/DDBJ whole genome shotgun (WGS) entry which is preliminary data.</text>
</comment>
<reference evidence="1 2" key="1">
    <citation type="journal article" date="2019" name="Sci. Rep.">
        <title>Orb-weaving spider Araneus ventricosus genome elucidates the spidroin gene catalogue.</title>
        <authorList>
            <person name="Kono N."/>
            <person name="Nakamura H."/>
            <person name="Ohtoshi R."/>
            <person name="Moran D.A.P."/>
            <person name="Shinohara A."/>
            <person name="Yoshida Y."/>
            <person name="Fujiwara M."/>
            <person name="Mori M."/>
            <person name="Tomita M."/>
            <person name="Arakawa K."/>
        </authorList>
    </citation>
    <scope>NUCLEOTIDE SEQUENCE [LARGE SCALE GENOMIC DNA]</scope>
</reference>
<name>A0A4Y2D6J9_ARAVE</name>
<protein>
    <submittedName>
        <fullName evidence="1">Uncharacterized protein</fullName>
    </submittedName>
</protein>
<keyword evidence="2" id="KW-1185">Reference proteome</keyword>
<dbReference type="Proteomes" id="UP000499080">
    <property type="component" value="Unassembled WGS sequence"/>
</dbReference>
<dbReference type="AlphaFoldDB" id="A0A4Y2D6J9"/>
<organism evidence="1 2">
    <name type="scientific">Araneus ventricosus</name>
    <name type="common">Orbweaver spider</name>
    <name type="synonym">Epeira ventricosa</name>
    <dbReference type="NCBI Taxonomy" id="182803"/>
    <lineage>
        <taxon>Eukaryota</taxon>
        <taxon>Metazoa</taxon>
        <taxon>Ecdysozoa</taxon>
        <taxon>Arthropoda</taxon>
        <taxon>Chelicerata</taxon>
        <taxon>Arachnida</taxon>
        <taxon>Araneae</taxon>
        <taxon>Araneomorphae</taxon>
        <taxon>Entelegynae</taxon>
        <taxon>Araneoidea</taxon>
        <taxon>Araneidae</taxon>
        <taxon>Araneus</taxon>
    </lineage>
</organism>